<evidence type="ECO:0000256" key="1">
    <source>
        <dbReference type="SAM" id="MobiDB-lite"/>
    </source>
</evidence>
<keyword evidence="5" id="KW-0347">Helicase</keyword>
<feature type="region of interest" description="Disordered" evidence="1">
    <location>
        <begin position="2106"/>
        <end position="2126"/>
    </location>
</feature>
<evidence type="ECO:0000313" key="4">
    <source>
        <dbReference type="EMBL" id="CAL1148724.1"/>
    </source>
</evidence>
<dbReference type="EMBL" id="CAMXCT020002061">
    <property type="protein sequence ID" value="CAL1148724.1"/>
    <property type="molecule type" value="Genomic_DNA"/>
</dbReference>
<reference evidence="4" key="2">
    <citation type="submission" date="2024-04" db="EMBL/GenBank/DDBJ databases">
        <authorList>
            <person name="Chen Y."/>
            <person name="Shah S."/>
            <person name="Dougan E. K."/>
            <person name="Thang M."/>
            <person name="Chan C."/>
        </authorList>
    </citation>
    <scope>NUCLEOTIDE SEQUENCE [LARGE SCALE GENOMIC DNA]</scope>
</reference>
<evidence type="ECO:0000313" key="5">
    <source>
        <dbReference type="EMBL" id="CAL4782661.1"/>
    </source>
</evidence>
<keyword evidence="5" id="KW-0547">Nucleotide-binding</keyword>
<feature type="compositionally biased region" description="Basic and acidic residues" evidence="1">
    <location>
        <begin position="63"/>
        <end position="77"/>
    </location>
</feature>
<keyword evidence="6" id="KW-1185">Reference proteome</keyword>
<keyword evidence="5" id="KW-0378">Hydrolase</keyword>
<feature type="region of interest" description="Disordered" evidence="1">
    <location>
        <begin position="177"/>
        <end position="276"/>
    </location>
</feature>
<feature type="compositionally biased region" description="Basic and acidic residues" evidence="1">
    <location>
        <begin position="201"/>
        <end position="220"/>
    </location>
</feature>
<proteinExistence type="predicted"/>
<reference evidence="3" key="1">
    <citation type="submission" date="2022-10" db="EMBL/GenBank/DDBJ databases">
        <authorList>
            <person name="Chen Y."/>
            <person name="Dougan E. K."/>
            <person name="Chan C."/>
            <person name="Rhodes N."/>
            <person name="Thang M."/>
        </authorList>
    </citation>
    <scope>NUCLEOTIDE SEQUENCE</scope>
</reference>
<evidence type="ECO:0000313" key="3">
    <source>
        <dbReference type="EMBL" id="CAI3995349.1"/>
    </source>
</evidence>
<protein>
    <submittedName>
        <fullName evidence="5">ATP-dependent DNA helicase</fullName>
    </submittedName>
</protein>
<dbReference type="InterPro" id="IPR046700">
    <property type="entry name" value="DUF6570"/>
</dbReference>
<keyword evidence="5" id="KW-0067">ATP-binding</keyword>
<dbReference type="Pfam" id="PF20209">
    <property type="entry name" value="DUF6570"/>
    <property type="match status" value="1"/>
</dbReference>
<feature type="compositionally biased region" description="Basic residues" evidence="1">
    <location>
        <begin position="250"/>
        <end position="270"/>
    </location>
</feature>
<dbReference type="EMBL" id="CAMXCT030002061">
    <property type="protein sequence ID" value="CAL4782661.1"/>
    <property type="molecule type" value="Genomic_DNA"/>
</dbReference>
<accession>A0A9P1CPF4</accession>
<sequence>MREPVPAARHLGSAGRFKKMGPALALRIPRPSVSLLELEAELEALYRYTMAPHNGMTNTDRTGGSDEDSRSGAAHREAAEMVREVLSAGTDECIIKIRARSRRLVYVVSVQASTVLEEELGRLGEVKKLDSEDQKEQVAHDAEFKKAKEGQMSKAAKMTEAHGQMLNTLLQMRGSGQTLEGAAASAATSRDRTELPPTVPDQREGAANDNDKKLLGKPIDEAGAAKSTKTHAERKHCDPKKVGVAAAKKTAPKVAKKPKQVSTQRGKHQFHSSAARKVDVAVPLRRVRRKTSPGSLKEGAMSGGMAAEDMGTKPTEDDDGDIYLLRLWKPSQGNQDPRAVYDAVRQEVATLLSDKPTLPEHCWRAVNPLKAYDLPDFHCAFRTCRYECLTQKELAEHITNQHADALQSLSTHWRPQVSEPKATLQAYHEILTWRCQQLAPIANCSIDRRCLRRLRLNLRGKQVGAAICFICARRYPFVQDFPNQEIRWQRAFDQDTGQFFGQSAEDLEKMLGFHTYHARYVSTLPADTQMNLQPELEQWTCNMSCPSYTIRVVACPEDKTCYRRCSRESVCTCCEVPICFSCWKYVYRQRSKPPAALSNDMLLGHPPREIYAEECTVLELLCASPCLTALTCFSIEWRYLQDRSLAQDAFMNRHRLCAKGNATTFPLPWEDLLSEFHRLDNNLASNTTACLPHVGKALSDKIAVIIKIGDKKDKAAMRQHIIHQAIVRRRVVVRLIATMVARSHPAYKGIDMTLVEARAEMLPENDVPAEIIALLDNDGSLNHVLRQKAATPVNDQMSEEQASCEFGRLLKPNAVVLEKTTAGCHDLNAQHVSALEEIVTRSLPASAQPLPEVTLYTGTKLLDQFQPLYFALAFPFVFPYGIGLPDVPQWSQRKRLRRHPDDPHVELNTWVKVMARRIEAQVSRDWVCGFTSWNLLFRSALNLSRTTDAYSRSFYDEETQEWVQPTGKHVEQAAQQLLVALKGSYIDVTGQPRPVKGDVSKLKYVQGLKPMARKLLTNMRHTAQGLPGTQEARKRMRFEIQAMRIRYGVPLFVTYTPDEAHQLLFVRMTRVQASDPVRAASVAQDFPAGDMFFPDLGKTSAGTPGPFEYEFTLPMSWAERREVLARDPLAAVDGFRALTHLMLKHLFGVRICPFCPDCNRFPGLEPCQDLRGSNAETSGGIFGRVDAVYISLEAQKSTGGQHGHMQVFVQCLHQHTSLADIFKLSASRLDALRREYEAYNAHVCHASYAGQSSAGMEARIVDAEASWPSHEHDTTMTALPDYVLRRAAAADDLEAEATEWQKQYLENDVVQLQLLKQHHYHPYNEVTQARVPLAGCQKSDRPGLCKSDFPRTQWLCSETTVLCPCKLQLHGMPVGGRKNRLGALHGPCGHEWLNGCAPAMLAGLRGVNCDVQVPYRLPYACPTCGDTLTTQERHEISRAAQRAQDAQTGYCADYCSKSQPMGHGEIKEFQKGHEQLYAQHGWKCLDDVGKRHANRFLSDAYLKGVVRGQVECCNLRAHHREHAVVAAERIATTTFESFPGAAFAEFVAMYHSEAASASATKRTTTKWTRRQASGVRHLGAVDIVQVYGHRPAASEVWWLSPYEFVAEWAVTLARVPTTQREWNHEEKSSWDVTLTPAGIQEMQRQTDPDKKIQLQPERDYQLTVPWTPNRIGLQETTATKQLRHRCYLQRRIRPCCPHFENSPVPLQKESPREANARLTITYFRAWTLQASMASGNVPFVGRLKAAEATWVDALRMWLTHLPCEETKRYVGNFLSVYRVRPSGAEDANSDDSGVDEPLLVTPTTLPTALQTSFRRTGQQRASRTTDLPKDADTRLLASYEEAAARAVTTWQHYSRCVANDTTSNPFAAHDPKAIRRGLKALEGKRNNANVKMTQAAAEGINEMKISLSKMRTTCSCGSRRASAWEVAKGSFFKALSRVALMWEIRSTYLKYSFPGECSSKDARALINECRAGTLMLLTAAAGSPNDHHQRTIDFPLVSGRSQRGSGCQVILLSESFSAFKEMPTRQLQLLQRSESEMGELANLSSRGLSLANQAELPGPGNAWDDQTQGVEVESSHVIRALRAALQGHFEDGLTGQSRSSRGLSLANQAELPGPGNAWDDQTQGVEVESSHVIRALRAALQGHFEDGLTGHSRSSRGLSLANQAELPGPGNAWDDQTQGVEVESSHVIRALHAALQGHFEDGLTGHSRQLTRPDMVRDEARMEAHCEGVQRVECAQQWQEVQAIAQNAETLRLLARKRRKLMRKLEEREQHLEQNLGILSHVYLRQADVDLQLHQVMEDLRKAFAAQREATSQEAHSHHRHSAVTCTWAATGSNGQHRLRPAELQTRHCHQHPSAIQCSRHSQANCKLHAPLLELRTVAHVLPRGLQSSFR</sequence>
<dbReference type="OrthoDB" id="429210at2759"/>
<gene>
    <name evidence="3" type="ORF">C1SCF055_LOCUS21924</name>
</gene>
<dbReference type="GO" id="GO:0004386">
    <property type="term" value="F:helicase activity"/>
    <property type="evidence" value="ECO:0007669"/>
    <property type="project" value="UniProtKB-KW"/>
</dbReference>
<dbReference type="EMBL" id="CAMXCT010002061">
    <property type="protein sequence ID" value="CAI3995349.1"/>
    <property type="molecule type" value="Genomic_DNA"/>
</dbReference>
<comment type="caution">
    <text evidence="3">The sequence shown here is derived from an EMBL/GenBank/DDBJ whole genome shotgun (WGS) entry which is preliminary data.</text>
</comment>
<name>A0A9P1CPF4_9DINO</name>
<dbReference type="Proteomes" id="UP001152797">
    <property type="component" value="Unassembled WGS sequence"/>
</dbReference>
<feature type="region of interest" description="Disordered" evidence="1">
    <location>
        <begin position="52"/>
        <end position="77"/>
    </location>
</feature>
<feature type="domain" description="DUF6570" evidence="2">
    <location>
        <begin position="591"/>
        <end position="752"/>
    </location>
</feature>
<organism evidence="3">
    <name type="scientific">Cladocopium goreaui</name>
    <dbReference type="NCBI Taxonomy" id="2562237"/>
    <lineage>
        <taxon>Eukaryota</taxon>
        <taxon>Sar</taxon>
        <taxon>Alveolata</taxon>
        <taxon>Dinophyceae</taxon>
        <taxon>Suessiales</taxon>
        <taxon>Symbiodiniaceae</taxon>
        <taxon>Cladocopium</taxon>
    </lineage>
</organism>
<feature type="region of interest" description="Disordered" evidence="1">
    <location>
        <begin position="290"/>
        <end position="315"/>
    </location>
</feature>
<evidence type="ECO:0000313" key="6">
    <source>
        <dbReference type="Proteomes" id="UP001152797"/>
    </source>
</evidence>
<evidence type="ECO:0000259" key="2">
    <source>
        <dbReference type="Pfam" id="PF20209"/>
    </source>
</evidence>